<keyword evidence="2" id="KW-1185">Reference proteome</keyword>
<evidence type="ECO:0000313" key="2">
    <source>
        <dbReference type="Proteomes" id="UP001165740"/>
    </source>
</evidence>
<feature type="signal peptide" evidence="1">
    <location>
        <begin position="1"/>
        <end position="19"/>
    </location>
</feature>
<feature type="chain" id="PRO_5040971666" evidence="1">
    <location>
        <begin position="20"/>
        <end position="166"/>
    </location>
</feature>
<gene>
    <name evidence="3" type="primary">LOC129927014</name>
</gene>
<evidence type="ECO:0000256" key="1">
    <source>
        <dbReference type="SAM" id="SignalP"/>
    </source>
</evidence>
<name>A0A9W3ASH4_BIOGL</name>
<evidence type="ECO:0000313" key="3">
    <source>
        <dbReference type="RefSeq" id="XP_055890161.1"/>
    </source>
</evidence>
<accession>A0A9W3ASH4</accession>
<organism evidence="2 3">
    <name type="scientific">Biomphalaria glabrata</name>
    <name type="common">Bloodfluke planorb</name>
    <name type="synonym">Freshwater snail</name>
    <dbReference type="NCBI Taxonomy" id="6526"/>
    <lineage>
        <taxon>Eukaryota</taxon>
        <taxon>Metazoa</taxon>
        <taxon>Spiralia</taxon>
        <taxon>Lophotrochozoa</taxon>
        <taxon>Mollusca</taxon>
        <taxon>Gastropoda</taxon>
        <taxon>Heterobranchia</taxon>
        <taxon>Euthyneura</taxon>
        <taxon>Panpulmonata</taxon>
        <taxon>Hygrophila</taxon>
        <taxon>Lymnaeoidea</taxon>
        <taxon>Planorbidae</taxon>
        <taxon>Biomphalaria</taxon>
    </lineage>
</organism>
<dbReference type="Proteomes" id="UP001165740">
    <property type="component" value="Chromosome 6"/>
</dbReference>
<reference evidence="3" key="1">
    <citation type="submission" date="2025-08" db="UniProtKB">
        <authorList>
            <consortium name="RefSeq"/>
        </authorList>
    </citation>
    <scope>IDENTIFICATION</scope>
</reference>
<protein>
    <submittedName>
        <fullName evidence="3">Uncharacterized protein LOC129927014</fullName>
    </submittedName>
</protein>
<keyword evidence="1" id="KW-0732">Signal</keyword>
<sequence>MRQVIILVVVSAVVGSAMSYARHPRALSENLENDIAKRGLLGNVPLVGDVLQGTVSGLVNKVEPLPQNLIRNPSGTLKSLFGEIPFVGPLTYGVLNTVEDVAGGLPIVGGLAQDLVNNPTGSIQNIASQLPIVGGPVKGLLNTVDGVVDPQGALFSILNQILNNVV</sequence>
<dbReference type="GeneID" id="129927014"/>
<dbReference type="OrthoDB" id="2506279at2759"/>
<dbReference type="AlphaFoldDB" id="A0A9W3ASH4"/>
<dbReference type="RefSeq" id="XP_055890161.1">
    <property type="nucleotide sequence ID" value="XM_056034186.1"/>
</dbReference>
<proteinExistence type="predicted"/>